<feature type="region of interest" description="Disordered" evidence="1">
    <location>
        <begin position="788"/>
        <end position="820"/>
    </location>
</feature>
<accession>A0A9W7GH30</accession>
<keyword evidence="3" id="KW-1185">Reference proteome</keyword>
<sequence>MKEATKAPQTAYGFPPWMSMPLIYTTILTICLGSYCGSKVNIYEWAVNPVMYFGKGQVSDPSGLGTGDPRDSASSHAGFKPTRSPSNGLPKEFSTEPSTELLMAWAEGYCGATIHRGVSITPFPTLSTAQDTTKVSRGMGWLEWMGLGGGVTRYRTTSRQHRLASGQPFYTELTHPSSGLGRSNPKTTFSYGGFSVGRGRGPLSSLTRFVNMERWWDMGIMKVLLWVFNPFYWGEGEGEAESTDYILSGGGRGVWFDPERDPEFEPGDKREFPVITIPPGCQMTAPLATTALTSIASTIVSSPSIKMPMIMSYSPPYVSNPGTSYAKLVTPHQAVDGKPRRSDVMANFAYMTSQLDDSVLVAVWLARERWLGSGSEWAPYIRTLPGVTDLWEEREWTEVLERVRDRGGTERDLPTAEELYKKSAIPPPATCGWMVEGWGRARVLKALSTLGVNVKGWEEELEGVGSYVDLISDSLTQDYGWIITAPQYPEGYDADLHGSVKASQWTGSGERRGGLTVRETIAWATCIMGNRGSFGEGPGGPSKVGGGKGGEGKRGKEGLLRIGLEKHDTFRTYFAEEIERRTGVPGVGVGGGTRLVPLADFVNHDVRKRGYYEVGRKDLEAVKEGRGEAVKEGKKKNKKNKKGGKKGKVKEVGGGGKRRKMELSKVFDRRGYDDSGEVGEGGSSGLGSTLVVLGEGNLDATVKVGDYFEGNKVDVPPHQAPLGAASVREDPGTVIVWTGRTGKHEVLVNYSCDGFSPLDWFLTFGFVPLERRRPWRREPECLRTVGGVHVHDSGGEGGEKEMFRSQQRRGEKWRREKEGK</sequence>
<dbReference type="AlphaFoldDB" id="A0A9W7GH30"/>
<feature type="compositionally biased region" description="Basic and acidic residues" evidence="1">
    <location>
        <begin position="789"/>
        <end position="820"/>
    </location>
</feature>
<feature type="compositionally biased region" description="Basic residues" evidence="1">
    <location>
        <begin position="633"/>
        <end position="648"/>
    </location>
</feature>
<reference evidence="3" key="1">
    <citation type="journal article" date="2023" name="Commun. Biol.">
        <title>Genome analysis of Parmales, the sister group of diatoms, reveals the evolutionary specialization of diatoms from phago-mixotrophs to photoautotrophs.</title>
        <authorList>
            <person name="Ban H."/>
            <person name="Sato S."/>
            <person name="Yoshikawa S."/>
            <person name="Yamada K."/>
            <person name="Nakamura Y."/>
            <person name="Ichinomiya M."/>
            <person name="Sato N."/>
            <person name="Blanc-Mathieu R."/>
            <person name="Endo H."/>
            <person name="Kuwata A."/>
            <person name="Ogata H."/>
        </authorList>
    </citation>
    <scope>NUCLEOTIDE SEQUENCE [LARGE SCALE GENOMIC DNA]</scope>
</reference>
<name>A0A9W7GH30_9STRA</name>
<dbReference type="EMBL" id="BRYA01001461">
    <property type="protein sequence ID" value="GMI43767.1"/>
    <property type="molecule type" value="Genomic_DNA"/>
</dbReference>
<evidence type="ECO:0000256" key="1">
    <source>
        <dbReference type="SAM" id="MobiDB-lite"/>
    </source>
</evidence>
<dbReference type="PANTHER" id="PTHR13271">
    <property type="entry name" value="UNCHARACTERIZED PUTATIVE METHYLTRANSFERASE"/>
    <property type="match status" value="1"/>
</dbReference>
<organism evidence="2 3">
    <name type="scientific">Triparma columacea</name>
    <dbReference type="NCBI Taxonomy" id="722753"/>
    <lineage>
        <taxon>Eukaryota</taxon>
        <taxon>Sar</taxon>
        <taxon>Stramenopiles</taxon>
        <taxon>Ochrophyta</taxon>
        <taxon>Bolidophyceae</taxon>
        <taxon>Parmales</taxon>
        <taxon>Triparmaceae</taxon>
        <taxon>Triparma</taxon>
    </lineage>
</organism>
<dbReference type="InterPro" id="IPR050600">
    <property type="entry name" value="SETD3_SETD6_MTase"/>
</dbReference>
<evidence type="ECO:0000313" key="2">
    <source>
        <dbReference type="EMBL" id="GMI43767.1"/>
    </source>
</evidence>
<dbReference type="GO" id="GO:0016279">
    <property type="term" value="F:protein-lysine N-methyltransferase activity"/>
    <property type="evidence" value="ECO:0007669"/>
    <property type="project" value="TreeGrafter"/>
</dbReference>
<dbReference type="OrthoDB" id="41800at2759"/>
<feature type="region of interest" description="Disordered" evidence="1">
    <location>
        <begin position="624"/>
        <end position="657"/>
    </location>
</feature>
<comment type="caution">
    <text evidence="2">The sequence shown here is derived from an EMBL/GenBank/DDBJ whole genome shotgun (WGS) entry which is preliminary data.</text>
</comment>
<dbReference type="Proteomes" id="UP001165065">
    <property type="component" value="Unassembled WGS sequence"/>
</dbReference>
<protein>
    <submittedName>
        <fullName evidence="2">Uncharacterized protein</fullName>
    </submittedName>
</protein>
<gene>
    <name evidence="2" type="ORF">TrCOL_g12210</name>
</gene>
<proteinExistence type="predicted"/>
<feature type="compositionally biased region" description="Gly residues" evidence="1">
    <location>
        <begin position="532"/>
        <end position="549"/>
    </location>
</feature>
<feature type="region of interest" description="Disordered" evidence="1">
    <location>
        <begin position="532"/>
        <end position="557"/>
    </location>
</feature>
<feature type="region of interest" description="Disordered" evidence="1">
    <location>
        <begin position="62"/>
        <end position="94"/>
    </location>
</feature>
<evidence type="ECO:0000313" key="3">
    <source>
        <dbReference type="Proteomes" id="UP001165065"/>
    </source>
</evidence>